<keyword evidence="3" id="KW-0808">Transferase</keyword>
<comment type="caution">
    <text evidence="3">The sequence shown here is derived from an EMBL/GenBank/DDBJ whole genome shotgun (WGS) entry which is preliminary data.</text>
</comment>
<accession>A0ABS9IDF8</accession>
<feature type="transmembrane region" description="Helical" evidence="1">
    <location>
        <begin position="159"/>
        <end position="178"/>
    </location>
</feature>
<evidence type="ECO:0000313" key="4">
    <source>
        <dbReference type="Proteomes" id="UP001162905"/>
    </source>
</evidence>
<dbReference type="RefSeq" id="WP_237255030.1">
    <property type="nucleotide sequence ID" value="NZ_JAKJXH010000070.1"/>
</dbReference>
<dbReference type="InterPro" id="IPR050879">
    <property type="entry name" value="Acyltransferase_3"/>
</dbReference>
<feature type="transmembrane region" description="Helical" evidence="1">
    <location>
        <begin position="322"/>
        <end position="345"/>
    </location>
</feature>
<feature type="transmembrane region" description="Helical" evidence="1">
    <location>
        <begin position="103"/>
        <end position="122"/>
    </location>
</feature>
<dbReference type="Pfam" id="PF01757">
    <property type="entry name" value="Acyl_transf_3"/>
    <property type="match status" value="1"/>
</dbReference>
<organism evidence="3 4">
    <name type="scientific">Pseudomonas petrae</name>
    <dbReference type="NCBI Taxonomy" id="2912190"/>
    <lineage>
        <taxon>Bacteria</taxon>
        <taxon>Pseudomonadati</taxon>
        <taxon>Pseudomonadota</taxon>
        <taxon>Gammaproteobacteria</taxon>
        <taxon>Pseudomonadales</taxon>
        <taxon>Pseudomonadaceae</taxon>
        <taxon>Pseudomonas</taxon>
    </lineage>
</organism>
<proteinExistence type="predicted"/>
<keyword evidence="1" id="KW-1133">Transmembrane helix</keyword>
<evidence type="ECO:0000256" key="1">
    <source>
        <dbReference type="SAM" id="Phobius"/>
    </source>
</evidence>
<reference evidence="3" key="1">
    <citation type="submission" date="2022-01" db="EMBL/GenBank/DDBJ databases">
        <title>Pseudomonas sp. nov. isolated from Antarctic regolith.</title>
        <authorList>
            <person name="Novakova D."/>
            <person name="Sedlar K."/>
        </authorList>
    </citation>
    <scope>NUCLEOTIDE SEQUENCE</scope>
    <source>
        <strain evidence="3">P2647</strain>
    </source>
</reference>
<dbReference type="PANTHER" id="PTHR23028">
    <property type="entry name" value="ACETYLTRANSFERASE"/>
    <property type="match status" value="1"/>
</dbReference>
<keyword evidence="1" id="KW-0812">Transmembrane</keyword>
<feature type="transmembrane region" description="Helical" evidence="1">
    <location>
        <begin position="51"/>
        <end position="82"/>
    </location>
</feature>
<dbReference type="InterPro" id="IPR002656">
    <property type="entry name" value="Acyl_transf_3_dom"/>
</dbReference>
<dbReference type="PANTHER" id="PTHR23028:SF131">
    <property type="entry name" value="BLR2367 PROTEIN"/>
    <property type="match status" value="1"/>
</dbReference>
<name>A0ABS9IDF8_9PSED</name>
<keyword evidence="1" id="KW-0472">Membrane</keyword>
<feature type="transmembrane region" description="Helical" evidence="1">
    <location>
        <begin position="257"/>
        <end position="277"/>
    </location>
</feature>
<evidence type="ECO:0000259" key="2">
    <source>
        <dbReference type="Pfam" id="PF01757"/>
    </source>
</evidence>
<feature type="transmembrane region" description="Helical" evidence="1">
    <location>
        <begin position="235"/>
        <end position="251"/>
    </location>
</feature>
<keyword evidence="4" id="KW-1185">Reference proteome</keyword>
<dbReference type="EMBL" id="JAKJXH010000070">
    <property type="protein sequence ID" value="MCF7545739.1"/>
    <property type="molecule type" value="Genomic_DNA"/>
</dbReference>
<keyword evidence="3" id="KW-0012">Acyltransferase</keyword>
<sequence>MSLTPSVLPERLYSLDALRGIAALSVVLWHWQHFFYVGASPQGFEAARQPLFSMFTLFYTHGAQAVELFFCISGFVFFWLFSTKISSRNMSIVDFFVDRFSRLYPLHIVTLLIVAVFQYLYLRNHPFFFVYQFNDYYHALLNIFLAPAWGFEQGFSFNGPVWSVSTEILLYAIFFMICLMKELRFIMVPGLIVLGVCMYPGMPKLTVGLVTFFSGGAAFLLLGQSLRFLGPQKTFLLMLAVALGVWGYVLQGPLSTVFVVTAVAFPASIAAVVSLELCKPSFAKPLAFLGDLSYSSYLVHFPLQIIFAMTFDSLGFQRPVFYNVWMLVLFSAVLIPLSFVSHKMLEVPSQRYIRMLYKRRRRSQLHTAD</sequence>
<evidence type="ECO:0000313" key="3">
    <source>
        <dbReference type="EMBL" id="MCF7545739.1"/>
    </source>
</evidence>
<feature type="transmembrane region" description="Helical" evidence="1">
    <location>
        <begin position="207"/>
        <end position="223"/>
    </location>
</feature>
<dbReference type="Proteomes" id="UP001162905">
    <property type="component" value="Unassembled WGS sequence"/>
</dbReference>
<gene>
    <name evidence="3" type="ORF">L4G47_26520</name>
</gene>
<protein>
    <submittedName>
        <fullName evidence="3">Acyltransferase</fullName>
    </submittedName>
</protein>
<feature type="transmembrane region" description="Helical" evidence="1">
    <location>
        <begin position="185"/>
        <end position="201"/>
    </location>
</feature>
<feature type="domain" description="Acyltransferase 3" evidence="2">
    <location>
        <begin position="13"/>
        <end position="340"/>
    </location>
</feature>
<dbReference type="GO" id="GO:0016746">
    <property type="term" value="F:acyltransferase activity"/>
    <property type="evidence" value="ECO:0007669"/>
    <property type="project" value="UniProtKB-KW"/>
</dbReference>